<evidence type="ECO:0000256" key="3">
    <source>
        <dbReference type="PROSITE-ProRule" id="PRU00023"/>
    </source>
</evidence>
<dbReference type="Proteomes" id="UP000789595">
    <property type="component" value="Unassembled WGS sequence"/>
</dbReference>
<dbReference type="InterPro" id="IPR011993">
    <property type="entry name" value="PH-like_dom_sf"/>
</dbReference>
<feature type="region of interest" description="Disordered" evidence="4">
    <location>
        <begin position="843"/>
        <end position="890"/>
    </location>
</feature>
<dbReference type="AlphaFoldDB" id="A0A8J2T1N6"/>
<name>A0A8J2T1N6_9STRA</name>
<feature type="region of interest" description="Disordered" evidence="4">
    <location>
        <begin position="917"/>
        <end position="936"/>
    </location>
</feature>
<dbReference type="PROSITE" id="PS01159">
    <property type="entry name" value="WW_DOMAIN_1"/>
    <property type="match status" value="1"/>
</dbReference>
<organism evidence="6 7">
    <name type="scientific">Pelagomonas calceolata</name>
    <dbReference type="NCBI Taxonomy" id="35677"/>
    <lineage>
        <taxon>Eukaryota</taxon>
        <taxon>Sar</taxon>
        <taxon>Stramenopiles</taxon>
        <taxon>Ochrophyta</taxon>
        <taxon>Pelagophyceae</taxon>
        <taxon>Pelagomonadales</taxon>
        <taxon>Pelagomonadaceae</taxon>
        <taxon>Pelagomonas</taxon>
    </lineage>
</organism>
<feature type="compositionally biased region" description="Low complexity" evidence="4">
    <location>
        <begin position="573"/>
        <end position="592"/>
    </location>
</feature>
<dbReference type="InterPro" id="IPR036770">
    <property type="entry name" value="Ankyrin_rpt-contain_sf"/>
</dbReference>
<evidence type="ECO:0000256" key="2">
    <source>
        <dbReference type="ARBA" id="ARBA00023043"/>
    </source>
</evidence>
<dbReference type="SUPFAM" id="SSF50729">
    <property type="entry name" value="PH domain-like"/>
    <property type="match status" value="1"/>
</dbReference>
<feature type="domain" description="WW" evidence="5">
    <location>
        <begin position="627"/>
        <end position="655"/>
    </location>
</feature>
<feature type="repeat" description="ANK" evidence="3">
    <location>
        <begin position="488"/>
        <end position="520"/>
    </location>
</feature>
<protein>
    <recommendedName>
        <fullName evidence="5">WW domain-containing protein</fullName>
    </recommendedName>
</protein>
<evidence type="ECO:0000256" key="4">
    <source>
        <dbReference type="SAM" id="MobiDB-lite"/>
    </source>
</evidence>
<dbReference type="PANTHER" id="PTHR24198">
    <property type="entry name" value="ANKYRIN REPEAT AND PROTEIN KINASE DOMAIN-CONTAINING PROTEIN"/>
    <property type="match status" value="1"/>
</dbReference>
<dbReference type="InterPro" id="IPR036020">
    <property type="entry name" value="WW_dom_sf"/>
</dbReference>
<dbReference type="SUPFAM" id="SSF51045">
    <property type="entry name" value="WW domain"/>
    <property type="match status" value="1"/>
</dbReference>
<dbReference type="PANTHER" id="PTHR24198:SF165">
    <property type="entry name" value="ANKYRIN REPEAT-CONTAINING PROTEIN-RELATED"/>
    <property type="match status" value="1"/>
</dbReference>
<dbReference type="EMBL" id="CAKKNE010000006">
    <property type="protein sequence ID" value="CAH0379402.1"/>
    <property type="molecule type" value="Genomic_DNA"/>
</dbReference>
<evidence type="ECO:0000313" key="7">
    <source>
        <dbReference type="Proteomes" id="UP000789595"/>
    </source>
</evidence>
<evidence type="ECO:0000313" key="6">
    <source>
        <dbReference type="EMBL" id="CAH0379402.1"/>
    </source>
</evidence>
<proteinExistence type="predicted"/>
<keyword evidence="2 3" id="KW-0040">ANK repeat</keyword>
<feature type="compositionally biased region" description="Polar residues" evidence="4">
    <location>
        <begin position="774"/>
        <end position="789"/>
    </location>
</feature>
<dbReference type="PROSITE" id="PS50088">
    <property type="entry name" value="ANK_REPEAT"/>
    <property type="match status" value="2"/>
</dbReference>
<feature type="compositionally biased region" description="Acidic residues" evidence="4">
    <location>
        <begin position="792"/>
        <end position="801"/>
    </location>
</feature>
<feature type="compositionally biased region" description="Low complexity" evidence="4">
    <location>
        <begin position="104"/>
        <end position="113"/>
    </location>
</feature>
<feature type="region of interest" description="Disordered" evidence="4">
    <location>
        <begin position="942"/>
        <end position="966"/>
    </location>
</feature>
<feature type="compositionally biased region" description="Pro residues" evidence="4">
    <location>
        <begin position="658"/>
        <end position="672"/>
    </location>
</feature>
<sequence>MQSLGRGCLRRQQAYSDLSDAASSFNSRTSLSRSYDQELADLRGSNERLLAEQRSLARTVQELRDAAVATPSPPRRRDGAWPPRSPPPDPWPATSPASPPASPAAPASPWDGAGAAAGAWARAASPAADDDPLLALVPRLIREGGYLWKVPAHHVATAARRRWFRVARARRGDVALTWCDPRALRRAQQGGGPFAPPAPRVREFALADARELRPGHQTSAWWSQAAARAALPVEDLCWSLVAGDGRTLDLAAETVQEARLWKEALGALLRALDGGRAAAAPAAAAAAPPAVPAVLPLEARRLARAVGSGDAAALGDALRTVADVDACLDEATGDTALLLCCRRGFAAGAETCLAAGARNDPHPTWGGTALQLAVAHGQTAAARALLAAAAASGADRAVANHVVVSEDRGGADLRRGDAPLHTAARACDAATAQLLLEHHADPLARDAGGRTAAHVAVAAGRDRGLDVLALLLDAGFAGAVDARDGSDRGEAVLHVACRSGAKRCAALLLRSAADARARDGAGATPRDVAARAGFADVADLVLGYEGAAAAAAAPPPRAAAPLAEERRLGRGATVVAAAETTPVRRGYASDSSRGSRDGDWPAAMTRAAPPPPPPPPPATFLCDGDEWQELWSEADQYAYFQHVATGHTQWDDPRRGRPPPPPAPPPPPPPPQRASRSRSAPEVLGNARRRPARDASPGRRAFATGGPLVSPVDVVAVARGAAAAAAAAPAPSSTRAAPAPSWDTVSTLRASPAPDWDERSASTARSWGPEPPASTRSNFSARTFESSAASDGEFEDVDIATDDGGGGGGDPEDEVDEFFEELVAPETGAAAPPDLPAELRTEFTFAPADEGAPADDPAVPLADDGAAAADPAVPAPAPADEASPGTAAADAATDAVFAAAADAQRLVAAAAAQVLRTESPAKPRAGRPPRPESPAAIAARVVTAKRSPGADDAYPKYSVSEKTYDL</sequence>
<feature type="compositionally biased region" description="Low complexity" evidence="4">
    <location>
        <begin position="714"/>
        <end position="741"/>
    </location>
</feature>
<feature type="repeat" description="ANK" evidence="3">
    <location>
        <begin position="415"/>
        <end position="447"/>
    </location>
</feature>
<accession>A0A8J2T1N6</accession>
<feature type="region of interest" description="Disordered" evidence="4">
    <location>
        <begin position="63"/>
        <end position="113"/>
    </location>
</feature>
<feature type="region of interest" description="Disordered" evidence="4">
    <location>
        <begin position="647"/>
        <end position="817"/>
    </location>
</feature>
<feature type="compositionally biased region" description="Pro residues" evidence="4">
    <location>
        <begin position="608"/>
        <end position="618"/>
    </location>
</feature>
<dbReference type="PROSITE" id="PS50297">
    <property type="entry name" value="ANK_REP_REGION"/>
    <property type="match status" value="2"/>
</dbReference>
<dbReference type="InterPro" id="IPR001202">
    <property type="entry name" value="WW_dom"/>
</dbReference>
<dbReference type="SMART" id="SM00248">
    <property type="entry name" value="ANK"/>
    <property type="match status" value="6"/>
</dbReference>
<evidence type="ECO:0000259" key="5">
    <source>
        <dbReference type="PROSITE" id="PS50020"/>
    </source>
</evidence>
<dbReference type="PROSITE" id="PS50020">
    <property type="entry name" value="WW_DOMAIN_2"/>
    <property type="match status" value="1"/>
</dbReference>
<dbReference type="InterPro" id="IPR002110">
    <property type="entry name" value="Ankyrin_rpt"/>
</dbReference>
<feature type="compositionally biased region" description="Pro residues" evidence="4">
    <location>
        <begin position="83"/>
        <end position="103"/>
    </location>
</feature>
<dbReference type="Gene3D" id="2.30.29.30">
    <property type="entry name" value="Pleckstrin-homology domain (PH domain)/Phosphotyrosine-binding domain (PTB)"/>
    <property type="match status" value="1"/>
</dbReference>
<feature type="region of interest" description="Disordered" evidence="4">
    <location>
        <begin position="573"/>
        <end position="623"/>
    </location>
</feature>
<comment type="caution">
    <text evidence="6">The sequence shown here is derived from an EMBL/GenBank/DDBJ whole genome shotgun (WGS) entry which is preliminary data.</text>
</comment>
<keyword evidence="7" id="KW-1185">Reference proteome</keyword>
<feature type="region of interest" description="Disordered" evidence="4">
    <location>
        <begin position="18"/>
        <end position="37"/>
    </location>
</feature>
<keyword evidence="1" id="KW-0677">Repeat</keyword>
<reference evidence="6" key="1">
    <citation type="submission" date="2021-11" db="EMBL/GenBank/DDBJ databases">
        <authorList>
            <consortium name="Genoscope - CEA"/>
            <person name="William W."/>
        </authorList>
    </citation>
    <scope>NUCLEOTIDE SEQUENCE</scope>
</reference>
<gene>
    <name evidence="6" type="ORF">PECAL_6P10240</name>
</gene>
<feature type="compositionally biased region" description="Low complexity" evidence="4">
    <location>
        <begin position="846"/>
        <end position="890"/>
    </location>
</feature>
<dbReference type="OrthoDB" id="1668162at2759"/>
<dbReference type="Pfam" id="PF12796">
    <property type="entry name" value="Ank_2"/>
    <property type="match status" value="1"/>
</dbReference>
<dbReference type="SUPFAM" id="SSF48403">
    <property type="entry name" value="Ankyrin repeat"/>
    <property type="match status" value="1"/>
</dbReference>
<evidence type="ECO:0000256" key="1">
    <source>
        <dbReference type="ARBA" id="ARBA00022737"/>
    </source>
</evidence>
<feature type="compositionally biased region" description="Low complexity" evidence="4">
    <location>
        <begin position="23"/>
        <end position="34"/>
    </location>
</feature>
<dbReference type="Gene3D" id="1.25.40.20">
    <property type="entry name" value="Ankyrin repeat-containing domain"/>
    <property type="match status" value="2"/>
</dbReference>